<proteinExistence type="predicted"/>
<evidence type="ECO:0000313" key="2">
    <source>
        <dbReference type="Proteomes" id="UP000075886"/>
    </source>
</evidence>
<dbReference type="VEuPathDB" id="VectorBase:AFAF017250"/>
<dbReference type="AlphaFoldDB" id="A0A182QUP4"/>
<reference evidence="2" key="1">
    <citation type="submission" date="2014-01" db="EMBL/GenBank/DDBJ databases">
        <title>The Genome Sequence of Anopheles farauti FAR1 (V2).</title>
        <authorList>
            <consortium name="The Broad Institute Genomics Platform"/>
            <person name="Neafsey D.E."/>
            <person name="Besansky N."/>
            <person name="Howell P."/>
            <person name="Walton C."/>
            <person name="Young S.K."/>
            <person name="Zeng Q."/>
            <person name="Gargeya S."/>
            <person name="Fitzgerald M."/>
            <person name="Haas B."/>
            <person name="Abouelleil A."/>
            <person name="Allen A.W."/>
            <person name="Alvarado L."/>
            <person name="Arachchi H.M."/>
            <person name="Berlin A.M."/>
            <person name="Chapman S.B."/>
            <person name="Gainer-Dewar J."/>
            <person name="Goldberg J."/>
            <person name="Griggs A."/>
            <person name="Gujja S."/>
            <person name="Hansen M."/>
            <person name="Howarth C."/>
            <person name="Imamovic A."/>
            <person name="Ireland A."/>
            <person name="Larimer J."/>
            <person name="McCowan C."/>
            <person name="Murphy C."/>
            <person name="Pearson M."/>
            <person name="Poon T.W."/>
            <person name="Priest M."/>
            <person name="Roberts A."/>
            <person name="Saif S."/>
            <person name="Shea T."/>
            <person name="Sisk P."/>
            <person name="Sykes S."/>
            <person name="Wortman J."/>
            <person name="Nusbaum C."/>
            <person name="Birren B."/>
        </authorList>
    </citation>
    <scope>NUCLEOTIDE SEQUENCE [LARGE SCALE GENOMIC DNA]</scope>
    <source>
        <strain evidence="2">FAR1</strain>
    </source>
</reference>
<organism evidence="1 2">
    <name type="scientific">Anopheles farauti</name>
    <dbReference type="NCBI Taxonomy" id="69004"/>
    <lineage>
        <taxon>Eukaryota</taxon>
        <taxon>Metazoa</taxon>
        <taxon>Ecdysozoa</taxon>
        <taxon>Arthropoda</taxon>
        <taxon>Hexapoda</taxon>
        <taxon>Insecta</taxon>
        <taxon>Pterygota</taxon>
        <taxon>Neoptera</taxon>
        <taxon>Endopterygota</taxon>
        <taxon>Diptera</taxon>
        <taxon>Nematocera</taxon>
        <taxon>Culicoidea</taxon>
        <taxon>Culicidae</taxon>
        <taxon>Anophelinae</taxon>
        <taxon>Anopheles</taxon>
    </lineage>
</organism>
<protein>
    <submittedName>
        <fullName evidence="1">Uncharacterized protein</fullName>
    </submittedName>
</protein>
<name>A0A182QUP4_9DIPT</name>
<sequence length="210" mass="24285">MSISYRAPLGNRWEGDCVRLLAQLQCDGKQHQHLVQPRHGALCLTRVELHRALKVGQLVRDKNQLVALNVETDRQIFRQGFHVATLHQLVDRFLARDDERGPASLQRSENVAQDVQHLVRRLEVIRTVHVVDVVDRLLEMVGRILHLLDLPRIVLGDGGALDLLLLTLHLEVNVLSRNRKSMGTLHEDHVQLFQHRMYFLVQYPLEFHLL</sequence>
<reference evidence="1" key="2">
    <citation type="submission" date="2020-05" db="UniProtKB">
        <authorList>
            <consortium name="EnsemblMetazoa"/>
        </authorList>
    </citation>
    <scope>IDENTIFICATION</scope>
    <source>
        <strain evidence="1">FAR1</strain>
    </source>
</reference>
<dbReference type="EMBL" id="AXCN02000396">
    <property type="status" value="NOT_ANNOTATED_CDS"/>
    <property type="molecule type" value="Genomic_DNA"/>
</dbReference>
<accession>A0A182QUP4</accession>
<dbReference type="EnsemblMetazoa" id="AFAF017250-RA">
    <property type="protein sequence ID" value="AFAF017250-PA"/>
    <property type="gene ID" value="AFAF017250"/>
</dbReference>
<keyword evidence="2" id="KW-1185">Reference proteome</keyword>
<dbReference type="Proteomes" id="UP000075886">
    <property type="component" value="Unassembled WGS sequence"/>
</dbReference>
<evidence type="ECO:0000313" key="1">
    <source>
        <dbReference type="EnsemblMetazoa" id="AFAF017250-PA"/>
    </source>
</evidence>